<keyword evidence="9 10" id="KW-0275">Fatty acid biosynthesis</keyword>
<accession>A0AAE1LKL8</accession>
<evidence type="ECO:0000313" key="12">
    <source>
        <dbReference type="Proteomes" id="UP001219518"/>
    </source>
</evidence>
<keyword evidence="3 10" id="KW-0808">Transferase</keyword>
<reference evidence="11" key="1">
    <citation type="submission" date="2021-07" db="EMBL/GenBank/DDBJ databases">
        <authorList>
            <person name="Catto M.A."/>
            <person name="Jacobson A."/>
            <person name="Kennedy G."/>
            <person name="Labadie P."/>
            <person name="Hunt B.G."/>
            <person name="Srinivasan R."/>
        </authorList>
    </citation>
    <scope>NUCLEOTIDE SEQUENCE</scope>
    <source>
        <strain evidence="11">PL_HMW_Pooled</strain>
        <tissue evidence="11">Head</tissue>
    </source>
</reference>
<keyword evidence="6 10" id="KW-1133">Transmembrane helix</keyword>
<name>A0AAE1LKL8_9NEOP</name>
<dbReference type="GO" id="GO:0034626">
    <property type="term" value="P:fatty acid elongation, polyunsaturated fatty acid"/>
    <property type="evidence" value="ECO:0007669"/>
    <property type="project" value="TreeGrafter"/>
</dbReference>
<dbReference type="EMBL" id="JAHWGI010001149">
    <property type="protein sequence ID" value="KAK3923691.1"/>
    <property type="molecule type" value="Genomic_DNA"/>
</dbReference>
<keyword evidence="12" id="KW-1185">Reference proteome</keyword>
<protein>
    <recommendedName>
        <fullName evidence="10">Elongation of very long chain fatty acids protein</fullName>
        <ecNumber evidence="10">2.3.1.199</ecNumber>
    </recommendedName>
    <alternativeName>
        <fullName evidence="10">Very-long-chain 3-oxoacyl-CoA synthase</fullName>
    </alternativeName>
</protein>
<dbReference type="InterPro" id="IPR030457">
    <property type="entry name" value="ELO_CS"/>
</dbReference>
<dbReference type="PROSITE" id="PS01188">
    <property type="entry name" value="ELO"/>
    <property type="match status" value="1"/>
</dbReference>
<evidence type="ECO:0000256" key="3">
    <source>
        <dbReference type="ARBA" id="ARBA00022679"/>
    </source>
</evidence>
<dbReference type="Proteomes" id="UP001219518">
    <property type="component" value="Unassembled WGS sequence"/>
</dbReference>
<feature type="transmembrane region" description="Helical" evidence="10">
    <location>
        <begin position="175"/>
        <end position="196"/>
    </location>
</feature>
<evidence type="ECO:0000256" key="1">
    <source>
        <dbReference type="ARBA" id="ARBA00004141"/>
    </source>
</evidence>
<feature type="transmembrane region" description="Helical" evidence="10">
    <location>
        <begin position="146"/>
        <end position="163"/>
    </location>
</feature>
<evidence type="ECO:0000313" key="11">
    <source>
        <dbReference type="EMBL" id="KAK3923691.1"/>
    </source>
</evidence>
<evidence type="ECO:0000256" key="8">
    <source>
        <dbReference type="ARBA" id="ARBA00023136"/>
    </source>
</evidence>
<evidence type="ECO:0000256" key="5">
    <source>
        <dbReference type="ARBA" id="ARBA00022832"/>
    </source>
</evidence>
<dbReference type="EC" id="2.3.1.199" evidence="10"/>
<dbReference type="GO" id="GO:0009922">
    <property type="term" value="F:fatty acid elongase activity"/>
    <property type="evidence" value="ECO:0007669"/>
    <property type="project" value="UniProtKB-EC"/>
</dbReference>
<dbReference type="GO" id="GO:0042761">
    <property type="term" value="P:very long-chain fatty acid biosynthetic process"/>
    <property type="evidence" value="ECO:0007669"/>
    <property type="project" value="TreeGrafter"/>
</dbReference>
<dbReference type="GO" id="GO:0019367">
    <property type="term" value="P:fatty acid elongation, saturated fatty acid"/>
    <property type="evidence" value="ECO:0007669"/>
    <property type="project" value="TreeGrafter"/>
</dbReference>
<evidence type="ECO:0000256" key="9">
    <source>
        <dbReference type="ARBA" id="ARBA00023160"/>
    </source>
</evidence>
<comment type="caution">
    <text evidence="11">The sequence shown here is derived from an EMBL/GenBank/DDBJ whole genome shotgun (WGS) entry which is preliminary data.</text>
</comment>
<dbReference type="PANTHER" id="PTHR11157:SF21">
    <property type="entry name" value="ELONGATION OF VERY LONG CHAIN FATTY ACIDS PROTEIN"/>
    <property type="match status" value="1"/>
</dbReference>
<evidence type="ECO:0000256" key="4">
    <source>
        <dbReference type="ARBA" id="ARBA00022692"/>
    </source>
</evidence>
<evidence type="ECO:0000256" key="7">
    <source>
        <dbReference type="ARBA" id="ARBA00023098"/>
    </source>
</evidence>
<comment type="subcellular location">
    <subcellularLocation>
        <location evidence="1">Membrane</location>
        <topology evidence="1">Multi-pass membrane protein</topology>
    </subcellularLocation>
</comment>
<evidence type="ECO:0000256" key="2">
    <source>
        <dbReference type="ARBA" id="ARBA00022516"/>
    </source>
</evidence>
<feature type="transmembrane region" description="Helical" evidence="10">
    <location>
        <begin position="120"/>
        <end position="139"/>
    </location>
</feature>
<dbReference type="AlphaFoldDB" id="A0AAE1LKL8"/>
<comment type="catalytic activity">
    <reaction evidence="10">
        <text>a very-long-chain acyl-CoA + malonyl-CoA + H(+) = a very-long-chain 3-oxoacyl-CoA + CO2 + CoA</text>
        <dbReference type="Rhea" id="RHEA:32727"/>
        <dbReference type="ChEBI" id="CHEBI:15378"/>
        <dbReference type="ChEBI" id="CHEBI:16526"/>
        <dbReference type="ChEBI" id="CHEBI:57287"/>
        <dbReference type="ChEBI" id="CHEBI:57384"/>
        <dbReference type="ChEBI" id="CHEBI:90725"/>
        <dbReference type="ChEBI" id="CHEBI:90736"/>
        <dbReference type="EC" id="2.3.1.199"/>
    </reaction>
</comment>
<feature type="transmembrane region" description="Helical" evidence="10">
    <location>
        <begin position="208"/>
        <end position="227"/>
    </location>
</feature>
<feature type="transmembrane region" description="Helical" evidence="10">
    <location>
        <begin position="71"/>
        <end position="89"/>
    </location>
</feature>
<feature type="transmembrane region" description="Helical" evidence="10">
    <location>
        <begin position="239"/>
        <end position="259"/>
    </location>
</feature>
<dbReference type="InterPro" id="IPR002076">
    <property type="entry name" value="ELO_fam"/>
</dbReference>
<dbReference type="Pfam" id="PF01151">
    <property type="entry name" value="ELO"/>
    <property type="match status" value="1"/>
</dbReference>
<evidence type="ECO:0000256" key="6">
    <source>
        <dbReference type="ARBA" id="ARBA00022989"/>
    </source>
</evidence>
<keyword evidence="2 10" id="KW-0444">Lipid biosynthesis</keyword>
<organism evidence="11 12">
    <name type="scientific">Frankliniella fusca</name>
    <dbReference type="NCBI Taxonomy" id="407009"/>
    <lineage>
        <taxon>Eukaryota</taxon>
        <taxon>Metazoa</taxon>
        <taxon>Ecdysozoa</taxon>
        <taxon>Arthropoda</taxon>
        <taxon>Hexapoda</taxon>
        <taxon>Insecta</taxon>
        <taxon>Pterygota</taxon>
        <taxon>Neoptera</taxon>
        <taxon>Paraneoptera</taxon>
        <taxon>Thysanoptera</taxon>
        <taxon>Terebrantia</taxon>
        <taxon>Thripoidea</taxon>
        <taxon>Thripidae</taxon>
        <taxon>Frankliniella</taxon>
    </lineage>
</organism>
<gene>
    <name evidence="11" type="ORF">KUF71_002100</name>
</gene>
<sequence length="274" mass="32276">MEAVGTKMAEWAAHYWTTFWTYADPRSQHLPLVQSPLLVFAIIGSYLYFVLSLGPRLMRNRPAYNPKRLMLVYNALQVVWCAYIMWKAYEVGWGWRFSWTCEPLLDSQMEPEDFAMAEAVWLYFILKVVDLLDTVFMVVKKNDRQITFLHVYHHAGMVFASWFGTKMHPGGGITLMGPINCFVHVILYGYYFVSLLEPRAKASWWKKYITTVQLVQFAINLVHQLIPFLTPSCPVERKYVVISLVQNAYMFYLFSDFYYKNYIKTKPKSTRKRD</sequence>
<dbReference type="PANTHER" id="PTHR11157">
    <property type="entry name" value="FATTY ACID ACYL TRANSFERASE-RELATED"/>
    <property type="match status" value="1"/>
</dbReference>
<evidence type="ECO:0000256" key="10">
    <source>
        <dbReference type="RuleBase" id="RU361115"/>
    </source>
</evidence>
<dbReference type="GO" id="GO:0005789">
    <property type="term" value="C:endoplasmic reticulum membrane"/>
    <property type="evidence" value="ECO:0007669"/>
    <property type="project" value="TreeGrafter"/>
</dbReference>
<dbReference type="GO" id="GO:0034625">
    <property type="term" value="P:fatty acid elongation, monounsaturated fatty acid"/>
    <property type="evidence" value="ECO:0007669"/>
    <property type="project" value="TreeGrafter"/>
</dbReference>
<feature type="transmembrane region" description="Helical" evidence="10">
    <location>
        <begin position="32"/>
        <end position="51"/>
    </location>
</feature>
<keyword evidence="4 10" id="KW-0812">Transmembrane</keyword>
<proteinExistence type="inferred from homology"/>
<keyword evidence="8 10" id="KW-0472">Membrane</keyword>
<dbReference type="GO" id="GO:0030148">
    <property type="term" value="P:sphingolipid biosynthetic process"/>
    <property type="evidence" value="ECO:0007669"/>
    <property type="project" value="TreeGrafter"/>
</dbReference>
<keyword evidence="7 10" id="KW-0443">Lipid metabolism</keyword>
<reference evidence="11" key="2">
    <citation type="journal article" date="2023" name="BMC Genomics">
        <title>Pest status, molecular evolution, and epigenetic factors derived from the genome assembly of Frankliniella fusca, a thysanopteran phytovirus vector.</title>
        <authorList>
            <person name="Catto M.A."/>
            <person name="Labadie P.E."/>
            <person name="Jacobson A.L."/>
            <person name="Kennedy G.G."/>
            <person name="Srinivasan R."/>
            <person name="Hunt B.G."/>
        </authorList>
    </citation>
    <scope>NUCLEOTIDE SEQUENCE</scope>
    <source>
        <strain evidence="11">PL_HMW_Pooled</strain>
    </source>
</reference>
<keyword evidence="5 10" id="KW-0276">Fatty acid metabolism</keyword>
<comment type="similarity">
    <text evidence="10">Belongs to the ELO family.</text>
</comment>